<dbReference type="Gene3D" id="2.60.40.420">
    <property type="entry name" value="Cupredoxins - blue copper proteins"/>
    <property type="match status" value="3"/>
</dbReference>
<evidence type="ECO:0000256" key="2">
    <source>
        <dbReference type="ARBA" id="ARBA00022723"/>
    </source>
</evidence>
<keyword evidence="3" id="KW-0560">Oxidoreductase</keyword>
<dbReference type="Pfam" id="PF00394">
    <property type="entry name" value="Cu-oxidase"/>
    <property type="match status" value="1"/>
</dbReference>
<evidence type="ECO:0000259" key="7">
    <source>
        <dbReference type="Pfam" id="PF07731"/>
    </source>
</evidence>
<accession>A0A6A5X8U7</accession>
<protein>
    <submittedName>
        <fullName evidence="9">Multicopper oxidase</fullName>
    </submittedName>
</protein>
<dbReference type="Pfam" id="PF07731">
    <property type="entry name" value="Cu-oxidase_2"/>
    <property type="match status" value="1"/>
</dbReference>
<dbReference type="GO" id="GO:0033215">
    <property type="term" value="P:reductive iron assimilation"/>
    <property type="evidence" value="ECO:0007669"/>
    <property type="project" value="TreeGrafter"/>
</dbReference>
<name>A0A6A5X8U7_9PLEO</name>
<evidence type="ECO:0000259" key="6">
    <source>
        <dbReference type="Pfam" id="PF00394"/>
    </source>
</evidence>
<dbReference type="SUPFAM" id="SSF49503">
    <property type="entry name" value="Cupredoxins"/>
    <property type="match status" value="3"/>
</dbReference>
<dbReference type="PANTHER" id="PTHR11709:SF361">
    <property type="entry name" value="IRON TRANSPORT MULTICOPPER OXIDASE FET3"/>
    <property type="match status" value="1"/>
</dbReference>
<dbReference type="AlphaFoldDB" id="A0A6A5X8U7"/>
<keyword evidence="4" id="KW-0186">Copper</keyword>
<evidence type="ECO:0000256" key="1">
    <source>
        <dbReference type="ARBA" id="ARBA00010609"/>
    </source>
</evidence>
<evidence type="ECO:0000313" key="10">
    <source>
        <dbReference type="Proteomes" id="UP000799778"/>
    </source>
</evidence>
<keyword evidence="10" id="KW-1185">Reference proteome</keyword>
<dbReference type="GO" id="GO:0005507">
    <property type="term" value="F:copper ion binding"/>
    <property type="evidence" value="ECO:0007669"/>
    <property type="project" value="InterPro"/>
</dbReference>
<dbReference type="GO" id="GO:0004322">
    <property type="term" value="F:ferroxidase activity"/>
    <property type="evidence" value="ECO:0007669"/>
    <property type="project" value="TreeGrafter"/>
</dbReference>
<feature type="chain" id="PRO_5025638874" evidence="5">
    <location>
        <begin position="17"/>
        <end position="562"/>
    </location>
</feature>
<dbReference type="PANTHER" id="PTHR11709">
    <property type="entry name" value="MULTI-COPPER OXIDASE"/>
    <property type="match status" value="1"/>
</dbReference>
<dbReference type="InterPro" id="IPR011706">
    <property type="entry name" value="Cu-oxidase_C"/>
</dbReference>
<feature type="signal peptide" evidence="5">
    <location>
        <begin position="1"/>
        <end position="16"/>
    </location>
</feature>
<reference evidence="9" key="1">
    <citation type="journal article" date="2020" name="Stud. Mycol.">
        <title>101 Dothideomycetes genomes: a test case for predicting lifestyles and emergence of pathogens.</title>
        <authorList>
            <person name="Haridas S."/>
            <person name="Albert R."/>
            <person name="Binder M."/>
            <person name="Bloem J."/>
            <person name="Labutti K."/>
            <person name="Salamov A."/>
            <person name="Andreopoulos B."/>
            <person name="Baker S."/>
            <person name="Barry K."/>
            <person name="Bills G."/>
            <person name="Bluhm B."/>
            <person name="Cannon C."/>
            <person name="Castanera R."/>
            <person name="Culley D."/>
            <person name="Daum C."/>
            <person name="Ezra D."/>
            <person name="Gonzalez J."/>
            <person name="Henrissat B."/>
            <person name="Kuo A."/>
            <person name="Liang C."/>
            <person name="Lipzen A."/>
            <person name="Lutzoni F."/>
            <person name="Magnuson J."/>
            <person name="Mondo S."/>
            <person name="Nolan M."/>
            <person name="Ohm R."/>
            <person name="Pangilinan J."/>
            <person name="Park H.-J."/>
            <person name="Ramirez L."/>
            <person name="Alfaro M."/>
            <person name="Sun H."/>
            <person name="Tritt A."/>
            <person name="Yoshinaga Y."/>
            <person name="Zwiers L.-H."/>
            <person name="Turgeon B."/>
            <person name="Goodwin S."/>
            <person name="Spatafora J."/>
            <person name="Crous P."/>
            <person name="Grigoriev I."/>
        </authorList>
    </citation>
    <scope>NUCLEOTIDE SEQUENCE</scope>
    <source>
        <strain evidence="9">CBS 175.79</strain>
    </source>
</reference>
<dbReference type="PROSITE" id="PS00079">
    <property type="entry name" value="MULTICOPPER_OXIDASE1"/>
    <property type="match status" value="1"/>
</dbReference>
<sequence>MLTIVFFAVFAATSSAKIVTYNFDIGWVNIAPDGFSRPVIAINGKWPIPIIEVDVGDTVIITATNSLRNQTTSLHFHGQYQGGTASADGTAGITQCPIYPGESYIYNFTAWPAGTHWYHSHVKGQYADGLRGLMIIHDHDWENSLDVDEQVYLTISDWWHEEQPPIIDRYMSPDNRDGDIESPDTLLLNDSRNAPDLHFDPGTRYLLRLANIGGLACSNFHIEGYNMTVVAIDGSTVCPYEIGTIRPCAGQRYDVIVTGQEHGAKDLRYIAKMSADITVSDLPPLNLRSVIGNVIRKGNRDHSSKEGTVALSETLTPDWTPVKVLNEFDLSDLDEVPLFEPVNHNIYLISNMSYFEGIGTRTALGILPWVNPRVPTLYTALTSGPKAEYASTYGAGVDPWVLESDSVVQIYMENPDPWPHPMHLHGHRFQLVRLGSGIWDGDESDLPATPASRDTVVVPPYGYVVLRFRADNPGVWLFHCHIDLHMIGGMSSTFIEAPKELQAQQAINRDSVDACNRAKIPTLGNCAAKLEHISWEQSLESCYTVFNFKPRSFSAMFFEGQE</sequence>
<dbReference type="GO" id="GO:0010106">
    <property type="term" value="P:cellular response to iron ion starvation"/>
    <property type="evidence" value="ECO:0007669"/>
    <property type="project" value="TreeGrafter"/>
</dbReference>
<evidence type="ECO:0000256" key="4">
    <source>
        <dbReference type="ARBA" id="ARBA00023008"/>
    </source>
</evidence>
<gene>
    <name evidence="9" type="ORF">BU24DRAFT_74492</name>
</gene>
<feature type="domain" description="Plastocyanin-like" evidence="6">
    <location>
        <begin position="149"/>
        <end position="261"/>
    </location>
</feature>
<evidence type="ECO:0000256" key="5">
    <source>
        <dbReference type="SAM" id="SignalP"/>
    </source>
</evidence>
<dbReference type="OrthoDB" id="2121828at2759"/>
<dbReference type="PROSITE" id="PS00080">
    <property type="entry name" value="MULTICOPPER_OXIDASE2"/>
    <property type="match status" value="1"/>
</dbReference>
<keyword evidence="2" id="KW-0479">Metal-binding</keyword>
<dbReference type="InterPro" id="IPR008972">
    <property type="entry name" value="Cupredoxin"/>
</dbReference>
<dbReference type="GeneID" id="54291986"/>
<dbReference type="EMBL" id="ML978078">
    <property type="protein sequence ID" value="KAF2009388.1"/>
    <property type="molecule type" value="Genomic_DNA"/>
</dbReference>
<evidence type="ECO:0000313" key="9">
    <source>
        <dbReference type="EMBL" id="KAF2009388.1"/>
    </source>
</evidence>
<dbReference type="CDD" id="cd13851">
    <property type="entry name" value="CuRO_1_Fet3p"/>
    <property type="match status" value="1"/>
</dbReference>
<dbReference type="Pfam" id="PF07732">
    <property type="entry name" value="Cu-oxidase_3"/>
    <property type="match status" value="1"/>
</dbReference>
<dbReference type="RefSeq" id="XP_033377727.1">
    <property type="nucleotide sequence ID" value="XM_033534589.1"/>
</dbReference>
<proteinExistence type="inferred from homology"/>
<dbReference type="InterPro" id="IPR001117">
    <property type="entry name" value="Cu-oxidase_2nd"/>
</dbReference>
<dbReference type="InterPro" id="IPR002355">
    <property type="entry name" value="Cu_oxidase_Cu_BS"/>
</dbReference>
<dbReference type="InterPro" id="IPR045087">
    <property type="entry name" value="Cu-oxidase_fam"/>
</dbReference>
<dbReference type="InterPro" id="IPR033138">
    <property type="entry name" value="Cu_oxidase_CS"/>
</dbReference>
<keyword evidence="5" id="KW-0732">Signal</keyword>
<dbReference type="InterPro" id="IPR011707">
    <property type="entry name" value="Cu-oxidase-like_N"/>
</dbReference>
<comment type="similarity">
    <text evidence="1">Belongs to the multicopper oxidase family.</text>
</comment>
<evidence type="ECO:0000256" key="3">
    <source>
        <dbReference type="ARBA" id="ARBA00023002"/>
    </source>
</evidence>
<feature type="domain" description="Plastocyanin-like" evidence="8">
    <location>
        <begin position="25"/>
        <end position="139"/>
    </location>
</feature>
<evidence type="ECO:0000259" key="8">
    <source>
        <dbReference type="Pfam" id="PF07732"/>
    </source>
</evidence>
<organism evidence="9 10">
    <name type="scientific">Aaosphaeria arxii CBS 175.79</name>
    <dbReference type="NCBI Taxonomy" id="1450172"/>
    <lineage>
        <taxon>Eukaryota</taxon>
        <taxon>Fungi</taxon>
        <taxon>Dikarya</taxon>
        <taxon>Ascomycota</taxon>
        <taxon>Pezizomycotina</taxon>
        <taxon>Dothideomycetes</taxon>
        <taxon>Pleosporomycetidae</taxon>
        <taxon>Pleosporales</taxon>
        <taxon>Pleosporales incertae sedis</taxon>
        <taxon>Aaosphaeria</taxon>
    </lineage>
</organism>
<feature type="domain" description="Plastocyanin-like" evidence="7">
    <location>
        <begin position="370"/>
        <end position="499"/>
    </location>
</feature>
<dbReference type="Proteomes" id="UP000799778">
    <property type="component" value="Unassembled WGS sequence"/>
</dbReference>
<dbReference type="GO" id="GO:0033573">
    <property type="term" value="C:high-affinity iron permease complex"/>
    <property type="evidence" value="ECO:0007669"/>
    <property type="project" value="TreeGrafter"/>
</dbReference>